<dbReference type="AlphaFoldDB" id="A0A2X1XNY6"/>
<organism evidence="1 2">
    <name type="scientific">Peptoniphilus harei</name>
    <dbReference type="NCBI Taxonomy" id="54005"/>
    <lineage>
        <taxon>Bacteria</taxon>
        <taxon>Bacillati</taxon>
        <taxon>Bacillota</taxon>
        <taxon>Tissierellia</taxon>
        <taxon>Tissierellales</taxon>
        <taxon>Peptoniphilaceae</taxon>
        <taxon>Peptoniphilus</taxon>
    </lineage>
</organism>
<sequence length="30" mass="3785">MNYEENLKNLKEELDRLKNMKYSLRRDLNN</sequence>
<reference evidence="1 2" key="1">
    <citation type="submission" date="2018-06" db="EMBL/GenBank/DDBJ databases">
        <authorList>
            <consortium name="Pathogen Informatics"/>
            <person name="Doyle S."/>
        </authorList>
    </citation>
    <scope>NUCLEOTIDE SEQUENCE [LARGE SCALE GENOMIC DNA]</scope>
    <source>
        <strain evidence="1 2">NCTC13076</strain>
    </source>
</reference>
<accession>A0A2X1XNY6</accession>
<protein>
    <submittedName>
        <fullName evidence="1">Uncharacterized protein</fullName>
    </submittedName>
</protein>
<evidence type="ECO:0000313" key="1">
    <source>
        <dbReference type="EMBL" id="SPY36300.1"/>
    </source>
</evidence>
<dbReference type="Proteomes" id="UP000250070">
    <property type="component" value="Unassembled WGS sequence"/>
</dbReference>
<gene>
    <name evidence="1" type="ORF">NCTC13076_00228</name>
</gene>
<name>A0A2X1XNY6_9FIRM</name>
<proteinExistence type="predicted"/>
<evidence type="ECO:0000313" key="2">
    <source>
        <dbReference type="Proteomes" id="UP000250070"/>
    </source>
</evidence>
<dbReference type="EMBL" id="UATM01000018">
    <property type="protein sequence ID" value="SPY36300.1"/>
    <property type="molecule type" value="Genomic_DNA"/>
</dbReference>
<dbReference type="STRING" id="54005.HMPREF3229_01162"/>